<dbReference type="Proteomes" id="UP000053815">
    <property type="component" value="Unassembled WGS sequence"/>
</dbReference>
<name>A0A0C9MJF3_9FUNG</name>
<feature type="compositionally biased region" description="Basic and acidic residues" evidence="1">
    <location>
        <begin position="57"/>
        <end position="69"/>
    </location>
</feature>
<feature type="compositionally biased region" description="Low complexity" evidence="1">
    <location>
        <begin position="404"/>
        <end position="416"/>
    </location>
</feature>
<protein>
    <submittedName>
        <fullName evidence="2">Uncharacterized protein</fullName>
    </submittedName>
</protein>
<feature type="region of interest" description="Disordered" evidence="1">
    <location>
        <begin position="48"/>
        <end position="78"/>
    </location>
</feature>
<dbReference type="OrthoDB" id="2226511at2759"/>
<proteinExistence type="predicted"/>
<feature type="region of interest" description="Disordered" evidence="1">
    <location>
        <begin position="401"/>
        <end position="425"/>
    </location>
</feature>
<organism evidence="2">
    <name type="scientific">Mucor ambiguus</name>
    <dbReference type="NCBI Taxonomy" id="91626"/>
    <lineage>
        <taxon>Eukaryota</taxon>
        <taxon>Fungi</taxon>
        <taxon>Fungi incertae sedis</taxon>
        <taxon>Mucoromycota</taxon>
        <taxon>Mucoromycotina</taxon>
        <taxon>Mucoromycetes</taxon>
        <taxon>Mucorales</taxon>
        <taxon>Mucorineae</taxon>
        <taxon>Mucoraceae</taxon>
        <taxon>Mucor</taxon>
    </lineage>
</organism>
<evidence type="ECO:0000313" key="3">
    <source>
        <dbReference type="Proteomes" id="UP000053815"/>
    </source>
</evidence>
<reference evidence="2" key="1">
    <citation type="submission" date="2014-09" db="EMBL/GenBank/DDBJ databases">
        <title>Draft genome sequence of an oleaginous Mucoromycotina fungus Mucor ambiguus NBRC6742.</title>
        <authorList>
            <person name="Takeda I."/>
            <person name="Yamane N."/>
            <person name="Morita T."/>
            <person name="Tamano K."/>
            <person name="Machida M."/>
            <person name="Baker S."/>
            <person name="Koike H."/>
        </authorList>
    </citation>
    <scope>NUCLEOTIDE SEQUENCE</scope>
    <source>
        <strain evidence="2">NBRC 6742</strain>
    </source>
</reference>
<dbReference type="AlphaFoldDB" id="A0A0C9MJF3"/>
<accession>A0A0C9MJF3</accession>
<dbReference type="EMBL" id="DF836304">
    <property type="protein sequence ID" value="GAN02023.1"/>
    <property type="molecule type" value="Genomic_DNA"/>
</dbReference>
<gene>
    <name evidence="2" type="ORF">MAM1_0015c01462</name>
</gene>
<evidence type="ECO:0000313" key="2">
    <source>
        <dbReference type="EMBL" id="GAN02023.1"/>
    </source>
</evidence>
<sequence length="462" mass="53128">MLEVINSRPVHMIINNNIAEQRRHIQKQQRASVRDDILDQGYKDAETSLANNTNTVDRTEVPEEHEPPKQKKRKSLNKKEFKTLDRAEQLKKIDRILLLFSGTEGVLDLTRKSFIPKKFASEIGALKKIYGLNLPYLLKKEEHYLLKKIAQCRNKEALYAAVKDIDPFTKGSALPYIKQAVQKLCYLYKDNLLENHDHNEDWFRIMVYGDLFDYIFASAEGYMTKRSECHSRIIKSLKELGLIKEDEPNVRLDFIFCNTSVTGINDVLICEDKPTENESTKDIKKTRKLREKSLVYWRSIIHCSNALEHLSSTSCRFNKLNLLITATKIIDSTIVHTTLKEVNIPVSERSGGAIADFISVVISLMRTIMKNIDTIEAILQVIHQDNLSFLAPKNDSFIYESDSDSSTDSTISTSNSGKSWQAAEREERIKERVDEAISMLNEQYQSQYVSTDWESNAFTDNN</sequence>
<keyword evidence="3" id="KW-1185">Reference proteome</keyword>
<evidence type="ECO:0000256" key="1">
    <source>
        <dbReference type="SAM" id="MobiDB-lite"/>
    </source>
</evidence>